<keyword evidence="1" id="KW-0812">Transmembrane</keyword>
<evidence type="ECO:0000313" key="2">
    <source>
        <dbReference type="EMBL" id="CAF2127442.1"/>
    </source>
</evidence>
<feature type="transmembrane region" description="Helical" evidence="1">
    <location>
        <begin position="145"/>
        <end position="165"/>
    </location>
</feature>
<dbReference type="Proteomes" id="UP001295469">
    <property type="component" value="Chromosome A03"/>
</dbReference>
<keyword evidence="1" id="KW-0472">Membrane</keyword>
<evidence type="ECO:0000256" key="1">
    <source>
        <dbReference type="SAM" id="Phobius"/>
    </source>
</evidence>
<gene>
    <name evidence="2" type="ORF">DARMORV10_A03P38260.1</name>
</gene>
<keyword evidence="1" id="KW-1133">Transmembrane helix</keyword>
<dbReference type="AlphaFoldDB" id="A0A816VHC1"/>
<dbReference type="SUPFAM" id="SSF57889">
    <property type="entry name" value="Cysteine-rich domain"/>
    <property type="match status" value="1"/>
</dbReference>
<name>A0A816VHC1_BRANA</name>
<dbReference type="Gramene" id="CDX82533">
    <property type="protein sequence ID" value="CDX82533"/>
    <property type="gene ID" value="GSBRNA2T00137688001"/>
</dbReference>
<dbReference type="EMBL" id="HG994357">
    <property type="protein sequence ID" value="CAF2127442.1"/>
    <property type="molecule type" value="Genomic_DNA"/>
</dbReference>
<proteinExistence type="predicted"/>
<sequence length="176" mass="20078">MDARCASLSDPLYNRAHEHPLHLTDSGACCKQCDFTLKPKRATLPVLVKYKYDPHPLTLEDDYPYCMGLYPSDQDLYGCTECKTVICVECAIGKYPYLKPGITINKRVLRLRLHPIAVFLGRYILHVTTSAETNWFSRNTNALILSIYHLPFFALLALIVSHCYYNCNNFSPGRVL</sequence>
<dbReference type="InterPro" id="IPR046349">
    <property type="entry name" value="C1-like_sf"/>
</dbReference>
<reference evidence="2" key="1">
    <citation type="submission" date="2021-01" db="EMBL/GenBank/DDBJ databases">
        <authorList>
            <consortium name="Genoscope - CEA"/>
            <person name="William W."/>
        </authorList>
    </citation>
    <scope>NUCLEOTIDE SEQUENCE</scope>
</reference>
<accession>A0A816VHC1</accession>
<organism evidence="2">
    <name type="scientific">Brassica napus</name>
    <name type="common">Rape</name>
    <dbReference type="NCBI Taxonomy" id="3708"/>
    <lineage>
        <taxon>Eukaryota</taxon>
        <taxon>Viridiplantae</taxon>
        <taxon>Streptophyta</taxon>
        <taxon>Embryophyta</taxon>
        <taxon>Tracheophyta</taxon>
        <taxon>Spermatophyta</taxon>
        <taxon>Magnoliopsida</taxon>
        <taxon>eudicotyledons</taxon>
        <taxon>Gunneridae</taxon>
        <taxon>Pentapetalae</taxon>
        <taxon>rosids</taxon>
        <taxon>malvids</taxon>
        <taxon>Brassicales</taxon>
        <taxon>Brassicaceae</taxon>
        <taxon>Brassiceae</taxon>
        <taxon>Brassica</taxon>
    </lineage>
</organism>
<protein>
    <submittedName>
        <fullName evidence="2">(rape) hypothetical protein</fullName>
    </submittedName>
</protein>